<keyword evidence="1" id="KW-1133">Transmembrane helix</keyword>
<sequence>FCSTTPGYQEIPTFIPVDDTLLPNPSYLPAIANAMGTFTVTPPQHLSGSKLVALPSPYSPPVAWLTTNTFPFGQYQGPSSLVPSEFLTSPTTQCGSLLPSLLGFPSADSLATAARLLQTYGVVDGCSASVPNSTPSSSLPVFSPSVHALRGPSLNGYTSSHDFTPHPLVDECSMTAMSSHARYWSGGSTDSALTESFASIRLHSSVDDRLPDGIHSPVTRPQSCSLTTSNSVGSAVYCVPPTFSSGYAPNSLQFLCFHPPPLSSSVNNCFTTSDVPSSSFSSSIVPNGIQPPYSNTTQTSSGGLLIVGTTQQVKNALSAMHLNPRLLSDISSASSNQTSSGRASVNTLASHFATSFPPDAPLRLDLIQPHHPPETALPQTSLGANRKFSGLDPTLVARLLFCMLGQSGIISVFVLLSASMVAMDGKGVTATQLLLFFLSTAITWLHQRLSQMVLSLYKVQSRKHLVTNYPVHMVISAELYRVRILSVFKHSYRSAIDRCYSVDAVQSMQDRPNPYLLKTHWTDASELAGHLFERIVAVNEHFVVVDKPAGLSVWGHALSKLEALKLLRPKVCLLKIPLSIKDCLPHLCKLIDDASSTGTFSQNPVYTFSHSPDGMNPPTSLSSTMPKLYIAESLPASYSGLILLGRTQEYTTAAQKFYRAALKGKPPWRMYQQFLAVCLNKPFTLCAENVRFPVGTFALNEHLHVGYRVHALLIRALLLSFCNQAKRNSIPNLHFGSGVFWGIRRSTTFQYISIVVTSAGGSLAYGWNQYPTSVIQRDVCLFVSHRLNGSPRRLTMMLILNSTAYQLVSTLCVVVRKVEGDCLVRPLDMVNSGPEFLKLGEQQWPKTDIEQFHHKPTDPELKRAATVLVTATTDLPTDVLFSYYSSWVRLRRAVAWFTRFKSYLHSKLFGKGIELKNTLRLEELNEAERSVLRYVRLKAFPSELSTTSTLDSKTCKGLCRKSPICKLHPIVLNGHKWTNLRRNVRVGDLVLILGEQHTRGTWSKGVVTATIPGSDGCVRTVVLKTPDGSVTKDIRKVWLDSQEEAELKQSIGPSWLGLQNHGHNDFGTFRSQYIISFRTSGPVR</sequence>
<name>G7YAJ5_CLOSI</name>
<dbReference type="Proteomes" id="UP000008909">
    <property type="component" value="Unassembled WGS sequence"/>
</dbReference>
<protein>
    <submittedName>
        <fullName evidence="3">Soluble guanylate cyclase gcy</fullName>
    </submittedName>
</protein>
<feature type="transmembrane region" description="Helical" evidence="1">
    <location>
        <begin position="395"/>
        <end position="416"/>
    </location>
</feature>
<reference key="2">
    <citation type="submission" date="2011-10" db="EMBL/GenBank/DDBJ databases">
        <title>The genome and transcriptome sequence of Clonorchis sinensis provide insights into the carcinogenic liver fluke.</title>
        <authorList>
            <person name="Wang X."/>
            <person name="Huang Y."/>
            <person name="Chen W."/>
            <person name="Liu H."/>
            <person name="Guo L."/>
            <person name="Chen Y."/>
            <person name="Luo F."/>
            <person name="Zhou W."/>
            <person name="Sun J."/>
            <person name="Mao Q."/>
            <person name="Liang P."/>
            <person name="Zhou C."/>
            <person name="Tian Y."/>
            <person name="Men J."/>
            <person name="Lv X."/>
            <person name="Huang L."/>
            <person name="Zhou J."/>
            <person name="Hu Y."/>
            <person name="Li R."/>
            <person name="Zhang F."/>
            <person name="Lei H."/>
            <person name="Li X."/>
            <person name="Hu X."/>
            <person name="Liang C."/>
            <person name="Xu J."/>
            <person name="Wu Z."/>
            <person name="Yu X."/>
        </authorList>
    </citation>
    <scope>NUCLEOTIDE SEQUENCE</scope>
    <source>
        <strain>Henan</strain>
    </source>
</reference>
<feature type="transmembrane region" description="Helical" evidence="1">
    <location>
        <begin position="428"/>
        <end position="446"/>
    </location>
</feature>
<evidence type="ECO:0000256" key="1">
    <source>
        <dbReference type="SAM" id="Phobius"/>
    </source>
</evidence>
<gene>
    <name evidence="3" type="ORF">CLF_103884</name>
</gene>
<proteinExistence type="predicted"/>
<evidence type="ECO:0000313" key="3">
    <source>
        <dbReference type="EMBL" id="GAA49979.1"/>
    </source>
</evidence>
<dbReference type="EMBL" id="DF143003">
    <property type="protein sequence ID" value="GAA49979.1"/>
    <property type="molecule type" value="Genomic_DNA"/>
</dbReference>
<accession>G7YAJ5</accession>
<feature type="non-terminal residue" evidence="3">
    <location>
        <position position="1"/>
    </location>
</feature>
<keyword evidence="1" id="KW-0812">Transmembrane</keyword>
<dbReference type="InterPro" id="IPR040676">
    <property type="entry name" value="DUF5641"/>
</dbReference>
<dbReference type="PANTHER" id="PTHR47331:SF1">
    <property type="entry name" value="GAG-LIKE PROTEIN"/>
    <property type="match status" value="1"/>
</dbReference>
<reference evidence="3" key="1">
    <citation type="journal article" date="2011" name="Genome Biol.">
        <title>The draft genome of the carcinogenic human liver fluke Clonorchis sinensis.</title>
        <authorList>
            <person name="Wang X."/>
            <person name="Chen W."/>
            <person name="Huang Y."/>
            <person name="Sun J."/>
            <person name="Men J."/>
            <person name="Liu H."/>
            <person name="Luo F."/>
            <person name="Guo L."/>
            <person name="Lv X."/>
            <person name="Deng C."/>
            <person name="Zhou C."/>
            <person name="Fan Y."/>
            <person name="Li X."/>
            <person name="Huang L."/>
            <person name="Hu Y."/>
            <person name="Liang C."/>
            <person name="Hu X."/>
            <person name="Xu J."/>
            <person name="Yu X."/>
        </authorList>
    </citation>
    <scope>NUCLEOTIDE SEQUENCE [LARGE SCALE GENOMIC DNA]</scope>
    <source>
        <strain evidence="3">Henan</strain>
    </source>
</reference>
<dbReference type="AlphaFoldDB" id="G7YAJ5"/>
<evidence type="ECO:0000259" key="2">
    <source>
        <dbReference type="Pfam" id="PF18701"/>
    </source>
</evidence>
<evidence type="ECO:0000313" key="4">
    <source>
        <dbReference type="Proteomes" id="UP000008909"/>
    </source>
</evidence>
<organism evidence="3 4">
    <name type="scientific">Clonorchis sinensis</name>
    <name type="common">Chinese liver fluke</name>
    <dbReference type="NCBI Taxonomy" id="79923"/>
    <lineage>
        <taxon>Eukaryota</taxon>
        <taxon>Metazoa</taxon>
        <taxon>Spiralia</taxon>
        <taxon>Lophotrochozoa</taxon>
        <taxon>Platyhelminthes</taxon>
        <taxon>Trematoda</taxon>
        <taxon>Digenea</taxon>
        <taxon>Opisthorchiida</taxon>
        <taxon>Opisthorchiata</taxon>
        <taxon>Opisthorchiidae</taxon>
        <taxon>Clonorchis</taxon>
    </lineage>
</organism>
<keyword evidence="4" id="KW-1185">Reference proteome</keyword>
<dbReference type="PANTHER" id="PTHR47331">
    <property type="entry name" value="PHD-TYPE DOMAIN-CONTAINING PROTEIN"/>
    <property type="match status" value="1"/>
</dbReference>
<dbReference type="Pfam" id="PF18701">
    <property type="entry name" value="DUF5641"/>
    <property type="match status" value="1"/>
</dbReference>
<keyword evidence="1" id="KW-0472">Membrane</keyword>
<feature type="domain" description="DUF5641" evidence="2">
    <location>
        <begin position="975"/>
        <end position="1037"/>
    </location>
</feature>